<sequence length="188" mass="22036">MTTNFSFGKINPTLKSVLFLYIYKLKNMKCSLCKNKKNDGNFIEILKCKKCFSEKAKKYYSGHKEEFIRRAALWKKNNKQKVIEESRRYRKGLKIAALRVYGNGKIQCACCGEKEVDFLCLDHIDNNGSIERRERKYGLGTSFLKWLKIHNYPKDVRLQVLCFNCNMSKRIQGGICIHKFIKKEAAKK</sequence>
<name>A0A1G2JEK5_9BACT</name>
<protein>
    <submittedName>
        <fullName evidence="1">Uncharacterized protein</fullName>
    </submittedName>
</protein>
<dbReference type="AlphaFoldDB" id="A0A1G2JEK5"/>
<dbReference type="EMBL" id="MHPP01000007">
    <property type="protein sequence ID" value="OGZ84941.1"/>
    <property type="molecule type" value="Genomic_DNA"/>
</dbReference>
<proteinExistence type="predicted"/>
<dbReference type="Proteomes" id="UP000177751">
    <property type="component" value="Unassembled WGS sequence"/>
</dbReference>
<comment type="caution">
    <text evidence="1">The sequence shown here is derived from an EMBL/GenBank/DDBJ whole genome shotgun (WGS) entry which is preliminary data.</text>
</comment>
<gene>
    <name evidence="1" type="ORF">A2401_03400</name>
</gene>
<dbReference type="STRING" id="1802229.A2401_03400"/>
<evidence type="ECO:0000313" key="2">
    <source>
        <dbReference type="Proteomes" id="UP000177751"/>
    </source>
</evidence>
<accession>A0A1G2JEK5</accession>
<evidence type="ECO:0000313" key="1">
    <source>
        <dbReference type="EMBL" id="OGZ84941.1"/>
    </source>
</evidence>
<reference evidence="1 2" key="1">
    <citation type="journal article" date="2016" name="Nat. Commun.">
        <title>Thousands of microbial genomes shed light on interconnected biogeochemical processes in an aquifer system.</title>
        <authorList>
            <person name="Anantharaman K."/>
            <person name="Brown C.T."/>
            <person name="Hug L.A."/>
            <person name="Sharon I."/>
            <person name="Castelle C.J."/>
            <person name="Probst A.J."/>
            <person name="Thomas B.C."/>
            <person name="Singh A."/>
            <person name="Wilkins M.J."/>
            <person name="Karaoz U."/>
            <person name="Brodie E.L."/>
            <person name="Williams K.H."/>
            <person name="Hubbard S.S."/>
            <person name="Banfield J.F."/>
        </authorList>
    </citation>
    <scope>NUCLEOTIDE SEQUENCE [LARGE SCALE GENOMIC DNA]</scope>
</reference>
<organism evidence="1 2">
    <name type="scientific">Candidatus Staskawiczbacteria bacterium RIFOXYC1_FULL_38_18</name>
    <dbReference type="NCBI Taxonomy" id="1802229"/>
    <lineage>
        <taxon>Bacteria</taxon>
        <taxon>Candidatus Staskawicziibacteriota</taxon>
    </lineage>
</organism>